<evidence type="ECO:0000313" key="6">
    <source>
        <dbReference type="Proteomes" id="UP000636800"/>
    </source>
</evidence>
<protein>
    <recommendedName>
        <fullName evidence="3">DDE Tnp4 domain-containing protein</fullName>
    </recommendedName>
</protein>
<keyword evidence="2" id="KW-0479">Metal-binding</keyword>
<evidence type="ECO:0000259" key="3">
    <source>
        <dbReference type="Pfam" id="PF13359"/>
    </source>
</evidence>
<evidence type="ECO:0000313" key="7">
    <source>
        <dbReference type="Proteomes" id="UP000639772"/>
    </source>
</evidence>
<sequence>MDTRPLAALVSSLVSQALLLVLLLTQSNPDLLLVFTSLPRTGPLLPHLLSTTHLAAASSSLLSRCRKRSRDAEEEEEVESPLLLEDSTPFVALDPHPNPDHFKLLFGMRSSTFEWLAGLLDPLMDSRDPTDSPFRLPTTTRLALALARLATGACYADLAARFSVSESAARFCARHLSRVLCTNFRFWLAFPSSPDHLRAVSTGFASLAGLPGCCGALGSTRFHLRHGPAAAFLVADASSKILTMAAFFRGDRREIGVLKSSSLYREAEKGRLLGPEQYLIGDESHHLCPWLMVPFATPVPGSCQEDFNAAVRAMCWPARRALASLQKWRVLSRLREEEATKVAMAFIGTCAILHNVLLMREDDSALQESGEEWLLNSDKCREEEEEETAEKKAIFLRSSLAVKARAMRKAVGKVSAH</sequence>
<dbReference type="GO" id="GO:0046872">
    <property type="term" value="F:metal ion binding"/>
    <property type="evidence" value="ECO:0007669"/>
    <property type="project" value="UniProtKB-KW"/>
</dbReference>
<dbReference type="EMBL" id="JADCNM010000009">
    <property type="protein sequence ID" value="KAG0468382.1"/>
    <property type="molecule type" value="Genomic_DNA"/>
</dbReference>
<evidence type="ECO:0000313" key="4">
    <source>
        <dbReference type="EMBL" id="KAG0451396.1"/>
    </source>
</evidence>
<organism evidence="5 7">
    <name type="scientific">Vanilla planifolia</name>
    <name type="common">Vanilla</name>
    <dbReference type="NCBI Taxonomy" id="51239"/>
    <lineage>
        <taxon>Eukaryota</taxon>
        <taxon>Viridiplantae</taxon>
        <taxon>Streptophyta</taxon>
        <taxon>Embryophyta</taxon>
        <taxon>Tracheophyta</taxon>
        <taxon>Spermatophyta</taxon>
        <taxon>Magnoliopsida</taxon>
        <taxon>Liliopsida</taxon>
        <taxon>Asparagales</taxon>
        <taxon>Orchidaceae</taxon>
        <taxon>Vanilloideae</taxon>
        <taxon>Vanilleae</taxon>
        <taxon>Vanilla</taxon>
    </lineage>
</organism>
<dbReference type="Proteomes" id="UP000639772">
    <property type="component" value="Chromosome 9"/>
</dbReference>
<comment type="cofactor">
    <cofactor evidence="1">
        <name>a divalent metal cation</name>
        <dbReference type="ChEBI" id="CHEBI:60240"/>
    </cofactor>
</comment>
<evidence type="ECO:0000256" key="2">
    <source>
        <dbReference type="ARBA" id="ARBA00022723"/>
    </source>
</evidence>
<dbReference type="Proteomes" id="UP000636800">
    <property type="component" value="Unassembled WGS sequence"/>
</dbReference>
<evidence type="ECO:0000256" key="1">
    <source>
        <dbReference type="ARBA" id="ARBA00001968"/>
    </source>
</evidence>
<gene>
    <name evidence="5" type="ORF">HPP92_017710</name>
    <name evidence="4" type="ORF">HPP92_026440</name>
</gene>
<accession>A0A835UNP3</accession>
<dbReference type="OrthoDB" id="2668416at2759"/>
<dbReference type="AlphaFoldDB" id="A0A835UNP3"/>
<evidence type="ECO:0000313" key="5">
    <source>
        <dbReference type="EMBL" id="KAG0468382.1"/>
    </source>
</evidence>
<feature type="domain" description="DDE Tnp4" evidence="3">
    <location>
        <begin position="233"/>
        <end position="355"/>
    </location>
</feature>
<proteinExistence type="predicted"/>
<comment type="caution">
    <text evidence="5">The sequence shown here is derived from an EMBL/GenBank/DDBJ whole genome shotgun (WGS) entry which is preliminary data.</text>
</comment>
<dbReference type="Pfam" id="PF13359">
    <property type="entry name" value="DDE_Tnp_4"/>
    <property type="match status" value="1"/>
</dbReference>
<name>A0A835UNP3_VANPL</name>
<dbReference type="InterPro" id="IPR027806">
    <property type="entry name" value="HARBI1_dom"/>
</dbReference>
<keyword evidence="6" id="KW-1185">Reference proteome</keyword>
<dbReference type="EMBL" id="JADCNL010000060">
    <property type="protein sequence ID" value="KAG0451396.1"/>
    <property type="molecule type" value="Genomic_DNA"/>
</dbReference>
<reference evidence="6 7" key="1">
    <citation type="journal article" date="2020" name="Nat. Food">
        <title>A phased Vanilla planifolia genome enables genetic improvement of flavour and production.</title>
        <authorList>
            <person name="Hasing T."/>
            <person name="Tang H."/>
            <person name="Brym M."/>
            <person name="Khazi F."/>
            <person name="Huang T."/>
            <person name="Chambers A.H."/>
        </authorList>
    </citation>
    <scope>NUCLEOTIDE SEQUENCE [LARGE SCALE GENOMIC DNA]</scope>
    <source>
        <tissue evidence="5">Leaf</tissue>
    </source>
</reference>